<dbReference type="Gene3D" id="3.90.1200.10">
    <property type="match status" value="1"/>
</dbReference>
<dbReference type="GO" id="GO:0004305">
    <property type="term" value="F:ethanolamine kinase activity"/>
    <property type="evidence" value="ECO:0007669"/>
    <property type="project" value="TreeGrafter"/>
</dbReference>
<name>A0A2P7YR07_9ASCO</name>
<proteinExistence type="inferred from homology"/>
<evidence type="ECO:0000259" key="3">
    <source>
        <dbReference type="Pfam" id="PF04428"/>
    </source>
</evidence>
<accession>A0A2P7YR07</accession>
<dbReference type="EMBL" id="PYFQ01000006">
    <property type="protein sequence ID" value="PSK38389.1"/>
    <property type="molecule type" value="Genomic_DNA"/>
</dbReference>
<dbReference type="GeneID" id="36566341"/>
<dbReference type="RefSeq" id="XP_024713714.1">
    <property type="nucleotide sequence ID" value="XM_024858308.1"/>
</dbReference>
<feature type="compositionally biased region" description="Low complexity" evidence="2">
    <location>
        <begin position="20"/>
        <end position="46"/>
    </location>
</feature>
<dbReference type="InterPro" id="IPR011009">
    <property type="entry name" value="Kinase-like_dom_sf"/>
</dbReference>
<dbReference type="SUPFAM" id="SSF56112">
    <property type="entry name" value="Protein kinase-like (PK-like)"/>
    <property type="match status" value="1"/>
</dbReference>
<dbReference type="InterPro" id="IPR007521">
    <property type="entry name" value="Choline_kin_N"/>
</dbReference>
<dbReference type="PANTHER" id="PTHR22603:SF93">
    <property type="entry name" value="RE24176P"/>
    <property type="match status" value="1"/>
</dbReference>
<dbReference type="Gene3D" id="3.30.200.20">
    <property type="entry name" value="Phosphorylase Kinase, domain 1"/>
    <property type="match status" value="1"/>
</dbReference>
<dbReference type="CDD" id="cd05157">
    <property type="entry name" value="ETNK_euk"/>
    <property type="match status" value="1"/>
</dbReference>
<comment type="caution">
    <text evidence="4">The sequence shown here is derived from an EMBL/GenBank/DDBJ whole genome shotgun (WGS) entry which is preliminary data.</text>
</comment>
<dbReference type="OrthoDB" id="10267235at2759"/>
<gene>
    <name evidence="4" type="ORF">C7M61_002952</name>
</gene>
<organism evidence="4 5">
    <name type="scientific">Candidozyma pseudohaemuli</name>
    <dbReference type="NCBI Taxonomy" id="418784"/>
    <lineage>
        <taxon>Eukaryota</taxon>
        <taxon>Fungi</taxon>
        <taxon>Dikarya</taxon>
        <taxon>Ascomycota</taxon>
        <taxon>Saccharomycotina</taxon>
        <taxon>Pichiomycetes</taxon>
        <taxon>Metschnikowiaceae</taxon>
        <taxon>Candidozyma</taxon>
    </lineage>
</organism>
<dbReference type="Proteomes" id="UP000241107">
    <property type="component" value="Unassembled WGS sequence"/>
</dbReference>
<dbReference type="GO" id="GO:0004103">
    <property type="term" value="F:choline kinase activity"/>
    <property type="evidence" value="ECO:0007669"/>
    <property type="project" value="TreeGrafter"/>
</dbReference>
<evidence type="ECO:0000256" key="1">
    <source>
        <dbReference type="ARBA" id="ARBA00038211"/>
    </source>
</evidence>
<evidence type="ECO:0000313" key="4">
    <source>
        <dbReference type="EMBL" id="PSK38389.1"/>
    </source>
</evidence>
<dbReference type="Pfam" id="PF01633">
    <property type="entry name" value="Choline_kinase"/>
    <property type="match status" value="1"/>
</dbReference>
<dbReference type="GO" id="GO:0006646">
    <property type="term" value="P:phosphatidylethanolamine biosynthetic process"/>
    <property type="evidence" value="ECO:0007669"/>
    <property type="project" value="TreeGrafter"/>
</dbReference>
<feature type="domain" description="Choline kinase N-terminal" evidence="3">
    <location>
        <begin position="65"/>
        <end position="107"/>
    </location>
</feature>
<dbReference type="AlphaFoldDB" id="A0A2P7YR07"/>
<sequence>MDITPYETTRSRSRSRSRTRNSTANSRSTSATRRPSLGSRKSLSSSSLNNLTLTQQHFDNGGEMTVPSVLVTLDNTLPYDFFKQELIALIRALRISKWHKKWLTVNNVVVTRISGALTNSIYKVELKDPAFTAPSLLLRVYGKNVDSIIDRDYELSILVKLSPKKIGPKLLGIFTNGRFEQFLEGFVTMTKEDVRSPVISLMIGRRMKDLHYKIDLDDRDKALSVPNAWHQIQKWLDVFEKTFLPMYTPDEINDIVLLPWPKFKELVFKYRDWLFAKYDSEKFSENYKFCHNDTQYGNLLLRNTFDPEQVIQQPSDSAIMNTNTKRDNDLAVIDFEYSGANFPAYDIADHFAEWMSDYTDTKQPHFIHEEAYPKQAEQLNLLKSYTEYDFRIPTSNLKTKTKPSVNESDVTLMQEYEVKKLYNEVVFWRSTVQFFWSIWGLLQNGPPKKSDVGLLGFNSEEKGVHSTFKITTGMDALSVDDSAIVEDDGVIASNDDDFDYLKYSQQKAALIVGDMISLGLLSINDIRPEHHNLIKFLDTRTFDI</sequence>
<evidence type="ECO:0000256" key="2">
    <source>
        <dbReference type="SAM" id="MobiDB-lite"/>
    </source>
</evidence>
<dbReference type="GO" id="GO:0005737">
    <property type="term" value="C:cytoplasm"/>
    <property type="evidence" value="ECO:0007669"/>
    <property type="project" value="TreeGrafter"/>
</dbReference>
<feature type="region of interest" description="Disordered" evidence="2">
    <location>
        <begin position="1"/>
        <end position="46"/>
    </location>
</feature>
<dbReference type="VEuPathDB" id="FungiDB:C7M61_002952"/>
<protein>
    <recommendedName>
        <fullName evidence="3">Choline kinase N-terminal domain-containing protein</fullName>
    </recommendedName>
</protein>
<dbReference type="STRING" id="418784.A0A2P7YR07"/>
<dbReference type="Pfam" id="PF04428">
    <property type="entry name" value="Choline_kin_N"/>
    <property type="match status" value="1"/>
</dbReference>
<comment type="similarity">
    <text evidence="1">Belongs to the choline/ethanolamine kinase family.</text>
</comment>
<keyword evidence="5" id="KW-1185">Reference proteome</keyword>
<reference evidence="4 5" key="1">
    <citation type="submission" date="2018-03" db="EMBL/GenBank/DDBJ databases">
        <title>Candida pseudohaemulonii genome assembly and annotation.</title>
        <authorList>
            <person name="Munoz J.F."/>
            <person name="Gade L.G."/>
            <person name="Chow N.A."/>
            <person name="Litvintseva A.P."/>
            <person name="Loparev V.N."/>
            <person name="Cuomo C.A."/>
        </authorList>
    </citation>
    <scope>NUCLEOTIDE SEQUENCE [LARGE SCALE GENOMIC DNA]</scope>
    <source>
        <strain evidence="4 5">B12108</strain>
    </source>
</reference>
<evidence type="ECO:0000313" key="5">
    <source>
        <dbReference type="Proteomes" id="UP000241107"/>
    </source>
</evidence>
<dbReference type="PANTHER" id="PTHR22603">
    <property type="entry name" value="CHOLINE/ETHANOALAMINE KINASE"/>
    <property type="match status" value="1"/>
</dbReference>